<comment type="caution">
    <text evidence="2">The sequence shown here is derived from an EMBL/GenBank/DDBJ whole genome shotgun (WGS) entry which is preliminary data.</text>
</comment>
<dbReference type="PANTHER" id="PTHR42760">
    <property type="entry name" value="SHORT-CHAIN DEHYDROGENASES/REDUCTASES FAMILY MEMBER"/>
    <property type="match status" value="1"/>
</dbReference>
<reference evidence="2" key="1">
    <citation type="submission" date="2021-07" db="EMBL/GenBank/DDBJ databases">
        <title>Zhongshania sp. CAU 1632 isolated from seawater.</title>
        <authorList>
            <person name="Kim W."/>
        </authorList>
    </citation>
    <scope>NUCLEOTIDE SEQUENCE</scope>
    <source>
        <strain evidence="2">CAU 1632</strain>
    </source>
</reference>
<dbReference type="CDD" id="cd05233">
    <property type="entry name" value="SDR_c"/>
    <property type="match status" value="1"/>
</dbReference>
<keyword evidence="1" id="KW-0560">Oxidoreductase</keyword>
<accession>A0ABS6VPX8</accession>
<keyword evidence="3" id="KW-1185">Reference proteome</keyword>
<gene>
    <name evidence="2" type="ORF">KXJ70_06285</name>
</gene>
<evidence type="ECO:0000313" key="2">
    <source>
        <dbReference type="EMBL" id="MBW2940372.1"/>
    </source>
</evidence>
<evidence type="ECO:0000313" key="3">
    <source>
        <dbReference type="Proteomes" id="UP001166291"/>
    </source>
</evidence>
<dbReference type="RefSeq" id="WP_219042572.1">
    <property type="nucleotide sequence ID" value="NZ_JAHWDQ010000001.1"/>
</dbReference>
<dbReference type="EMBL" id="JAHWDQ010000001">
    <property type="protein sequence ID" value="MBW2940372.1"/>
    <property type="molecule type" value="Genomic_DNA"/>
</dbReference>
<dbReference type="Pfam" id="PF13561">
    <property type="entry name" value="adh_short_C2"/>
    <property type="match status" value="1"/>
</dbReference>
<protein>
    <submittedName>
        <fullName evidence="2">SDR family oxidoreductase</fullName>
    </submittedName>
</protein>
<dbReference type="InterPro" id="IPR002347">
    <property type="entry name" value="SDR_fam"/>
</dbReference>
<dbReference type="Pfam" id="PF00106">
    <property type="entry name" value="adh_short"/>
    <property type="match status" value="1"/>
</dbReference>
<dbReference type="Proteomes" id="UP001166291">
    <property type="component" value="Unassembled WGS sequence"/>
</dbReference>
<dbReference type="PANTHER" id="PTHR42760:SF133">
    <property type="entry name" value="3-OXOACYL-[ACYL-CARRIER-PROTEIN] REDUCTASE"/>
    <property type="match status" value="1"/>
</dbReference>
<evidence type="ECO:0000256" key="1">
    <source>
        <dbReference type="ARBA" id="ARBA00023002"/>
    </source>
</evidence>
<organism evidence="2 3">
    <name type="scientific">Zhongshania aquimaris</name>
    <dbReference type="NCBI Taxonomy" id="2857107"/>
    <lineage>
        <taxon>Bacteria</taxon>
        <taxon>Pseudomonadati</taxon>
        <taxon>Pseudomonadota</taxon>
        <taxon>Gammaproteobacteria</taxon>
        <taxon>Cellvibrionales</taxon>
        <taxon>Spongiibacteraceae</taxon>
        <taxon>Zhongshania</taxon>
    </lineage>
</organism>
<name>A0ABS6VPX8_9GAMM</name>
<sequence>MKRVSIITGGAGGMGLATAKILGSDHRLVLCDLNQNRLDLAVQELSEAGIEAVGIVTDVTDRNSVNELIVRAQSLGNLVSLVHTAGISPQMADAEQILRVNVLGTVNIVNAMFDAASEGFVLVNVASMAGHMLPEFMIPRRTYRYAFSDSGKLIKKLLLRCKLMPTDFYRRGIAYSISKNFVMWFSRENAARYGVKGARILSISPGIYDTEMGKLEEQSGGVDIAMKSAALKRVGRPDEIAELLAFCATTKAGYLTGIDILADGGVIAGRKS</sequence>
<proteinExistence type="predicted"/>